<evidence type="ECO:0000313" key="2">
    <source>
        <dbReference type="EMBL" id="KAF7721119.1"/>
    </source>
</evidence>
<reference evidence="2" key="1">
    <citation type="submission" date="2020-01" db="EMBL/GenBank/DDBJ databases">
        <title>Genome Sequencing of Three Apophysomyces-Like Fungal Strains Confirms a Novel Fungal Genus in the Mucoromycota with divergent Burkholderia-like Endosymbiotic Bacteria.</title>
        <authorList>
            <person name="Stajich J.E."/>
            <person name="Macias A.M."/>
            <person name="Carter-House D."/>
            <person name="Lovett B."/>
            <person name="Kasson L.R."/>
            <person name="Berry K."/>
            <person name="Grigoriev I."/>
            <person name="Chang Y."/>
            <person name="Spatafora J."/>
            <person name="Kasson M.T."/>
        </authorList>
    </citation>
    <scope>NUCLEOTIDE SEQUENCE</scope>
    <source>
        <strain evidence="2">NRRL A-21654</strain>
    </source>
</reference>
<dbReference type="Proteomes" id="UP000605846">
    <property type="component" value="Unassembled WGS sequence"/>
</dbReference>
<name>A0A8H7BF34_9FUNG</name>
<comment type="caution">
    <text evidence="2">The sequence shown here is derived from an EMBL/GenBank/DDBJ whole genome shotgun (WGS) entry which is preliminary data.</text>
</comment>
<keyword evidence="1" id="KW-0472">Membrane</keyword>
<keyword evidence="1" id="KW-1133">Transmembrane helix</keyword>
<evidence type="ECO:0000256" key="1">
    <source>
        <dbReference type="SAM" id="Phobius"/>
    </source>
</evidence>
<dbReference type="EMBL" id="JABAYA010000304">
    <property type="protein sequence ID" value="KAF7721119.1"/>
    <property type="molecule type" value="Genomic_DNA"/>
</dbReference>
<dbReference type="AlphaFoldDB" id="A0A8H7BF34"/>
<organism evidence="2 3">
    <name type="scientific">Apophysomyces ossiformis</name>
    <dbReference type="NCBI Taxonomy" id="679940"/>
    <lineage>
        <taxon>Eukaryota</taxon>
        <taxon>Fungi</taxon>
        <taxon>Fungi incertae sedis</taxon>
        <taxon>Mucoromycota</taxon>
        <taxon>Mucoromycotina</taxon>
        <taxon>Mucoromycetes</taxon>
        <taxon>Mucorales</taxon>
        <taxon>Mucorineae</taxon>
        <taxon>Mucoraceae</taxon>
        <taxon>Apophysomyces</taxon>
    </lineage>
</organism>
<evidence type="ECO:0000313" key="3">
    <source>
        <dbReference type="Proteomes" id="UP000605846"/>
    </source>
</evidence>
<protein>
    <submittedName>
        <fullName evidence="2">Uncharacterized protein</fullName>
    </submittedName>
</protein>
<proteinExistence type="predicted"/>
<keyword evidence="1" id="KW-0812">Transmembrane</keyword>
<keyword evidence="3" id="KW-1185">Reference proteome</keyword>
<feature type="transmembrane region" description="Helical" evidence="1">
    <location>
        <begin position="103"/>
        <end position="122"/>
    </location>
</feature>
<sequence>MFIPAICSVVYSVILAMDPSPQYKAWQPSKTLISSISLFAGTVFLSALLPLLPGADVIAAPDSALQCTWTDYMQWRTIFNNPEIYPWVLNMDKACLMLRVADAFAWILGIGWLALTGLYFRAARHPPHDKEKSGIWPLATLKRTEKQSAHTY</sequence>
<dbReference type="OrthoDB" id="2241330at2759"/>
<feature type="transmembrane region" description="Helical" evidence="1">
    <location>
        <begin position="32"/>
        <end position="52"/>
    </location>
</feature>
<accession>A0A8H7BF34</accession>
<gene>
    <name evidence="2" type="ORF">EC973_005383</name>
</gene>